<keyword evidence="4" id="KW-0206">Cytoskeleton</keyword>
<dbReference type="GO" id="GO:0005874">
    <property type="term" value="C:microtubule"/>
    <property type="evidence" value="ECO:0007669"/>
    <property type="project" value="InterPro"/>
</dbReference>
<evidence type="ECO:0000259" key="6">
    <source>
        <dbReference type="Pfam" id="PF06886"/>
    </source>
</evidence>
<dbReference type="InterPro" id="IPR009675">
    <property type="entry name" value="TPX2_fam"/>
</dbReference>
<feature type="region of interest" description="Disordered" evidence="5">
    <location>
        <begin position="311"/>
        <end position="357"/>
    </location>
</feature>
<reference evidence="7 8" key="1">
    <citation type="journal article" date="2008" name="Nature">
        <title>The genome of the choanoflagellate Monosiga brevicollis and the origin of metazoans.</title>
        <authorList>
            <consortium name="JGI Sequencing"/>
            <person name="King N."/>
            <person name="Westbrook M.J."/>
            <person name="Young S.L."/>
            <person name="Kuo A."/>
            <person name="Abedin M."/>
            <person name="Chapman J."/>
            <person name="Fairclough S."/>
            <person name="Hellsten U."/>
            <person name="Isogai Y."/>
            <person name="Letunic I."/>
            <person name="Marr M."/>
            <person name="Pincus D."/>
            <person name="Putnam N."/>
            <person name="Rokas A."/>
            <person name="Wright K.J."/>
            <person name="Zuzow R."/>
            <person name="Dirks W."/>
            <person name="Good M."/>
            <person name="Goodstein D."/>
            <person name="Lemons D."/>
            <person name="Li W."/>
            <person name="Lyons J.B."/>
            <person name="Morris A."/>
            <person name="Nichols S."/>
            <person name="Richter D.J."/>
            <person name="Salamov A."/>
            <person name="Bork P."/>
            <person name="Lim W.A."/>
            <person name="Manning G."/>
            <person name="Miller W.T."/>
            <person name="McGinnis W."/>
            <person name="Shapiro H."/>
            <person name="Tjian R."/>
            <person name="Grigoriev I.V."/>
            <person name="Rokhsar D."/>
        </authorList>
    </citation>
    <scope>NUCLEOTIDE SEQUENCE [LARGE SCALE GENOMIC DNA]</scope>
    <source>
        <strain evidence="8">MX1 / ATCC 50154</strain>
    </source>
</reference>
<feature type="compositionally biased region" description="Basic and acidic residues" evidence="5">
    <location>
        <begin position="332"/>
        <end position="342"/>
    </location>
</feature>
<dbReference type="AlphaFoldDB" id="A9V4Q7"/>
<dbReference type="STRING" id="81824.A9V4Q7"/>
<feature type="compositionally biased region" description="Low complexity" evidence="5">
    <location>
        <begin position="81"/>
        <end position="97"/>
    </location>
</feature>
<dbReference type="KEGG" id="mbr:MONBRDRAFT_9948"/>
<feature type="region of interest" description="Disordered" evidence="5">
    <location>
        <begin position="721"/>
        <end position="740"/>
    </location>
</feature>
<evidence type="ECO:0000256" key="4">
    <source>
        <dbReference type="ARBA" id="ARBA00023212"/>
    </source>
</evidence>
<dbReference type="GO" id="GO:0005819">
    <property type="term" value="C:spindle"/>
    <property type="evidence" value="ECO:0007669"/>
    <property type="project" value="InterPro"/>
</dbReference>
<evidence type="ECO:0000256" key="5">
    <source>
        <dbReference type="SAM" id="MobiDB-lite"/>
    </source>
</evidence>
<feature type="compositionally biased region" description="Basic and acidic residues" evidence="5">
    <location>
        <begin position="665"/>
        <end position="679"/>
    </location>
</feature>
<organism evidence="7 8">
    <name type="scientific">Monosiga brevicollis</name>
    <name type="common">Choanoflagellate</name>
    <dbReference type="NCBI Taxonomy" id="81824"/>
    <lineage>
        <taxon>Eukaryota</taxon>
        <taxon>Choanoflagellata</taxon>
        <taxon>Craspedida</taxon>
        <taxon>Salpingoecidae</taxon>
        <taxon>Monosiga</taxon>
    </lineage>
</organism>
<keyword evidence="3" id="KW-0963">Cytoplasm</keyword>
<sequence length="740" mass="81666">MAGSAVDLAYEFDAKKFVDFTDPAFISGTDGPTEPELNNWFANRRSISHRPAGESLIEEDEPAKENEQESENSMVADGDTSIASSSASRPVSAASTSHESLLDAAPEVTAPEAPQQSNQDQTADVLPAHDDGAQPPKKSKPRNLRGAWSSKSNKATTKPEAAPAPTKTRSGSAKRKAAASGAKKALTASVSSSSVRQTRSSSLRRKKVSSTEAEAPAPTKSRVASVRRKVMSALSSSSSRRPKSAASSAAPASSSSEERELKTIAAARKSFKRLKEKTKKSFKALSKSKSAAITSAAASSAALSERPLTVPEPFDFKTDRRLGPHRSHSMRLRSETTTRRAGIDTTASVTKPEPFKLSHAQSVKKSLDAESAEPFVPLAAQIEQYQRATPQRFRKRAHNDSQYRPQPTEGRHEVRCTIPKSPNITKRSKNTEVGLTTEDIELAELAKQPKFKARPVNYDILECEAGTYGVPKVAPKAPTVPKSPAITKSKNALSGENYETSDTTQTVTFKANAVPDFARPFQPRRSGRHTKARPFSGSHIYEDPREKRAQLEAEYEAELQRQREFRAQPMPAFEPEMVRETTEHKAPTEVEPFQLATEVRGELARHKLQVLHETEERLQKQQREFRARGADVLDKPVFLPTKSTKPLTSVGNFQLSSDLRAKKRREFDEAQAEQRRLQEEQEALARAAAEEQEQQEIRRLRNKLVHKASKIRSFKSVDIAPSQKRLTEPQSPAFRIAGRK</sequence>
<keyword evidence="8" id="KW-1185">Reference proteome</keyword>
<feature type="compositionally biased region" description="Low complexity" evidence="5">
    <location>
        <begin position="178"/>
        <end position="201"/>
    </location>
</feature>
<dbReference type="InParanoid" id="A9V4Q7"/>
<dbReference type="InterPro" id="IPR027329">
    <property type="entry name" value="TPX2_C"/>
</dbReference>
<dbReference type="RefSeq" id="XP_001747672.1">
    <property type="nucleotide sequence ID" value="XM_001747620.1"/>
</dbReference>
<feature type="region of interest" description="Disordered" evidence="5">
    <location>
        <begin position="665"/>
        <end position="693"/>
    </location>
</feature>
<feature type="compositionally biased region" description="Low complexity" evidence="5">
    <location>
        <begin position="154"/>
        <end position="171"/>
    </location>
</feature>
<feature type="compositionally biased region" description="Low complexity" evidence="5">
    <location>
        <begin position="470"/>
        <end position="485"/>
    </location>
</feature>
<proteinExistence type="inferred from homology"/>
<comment type="subcellular location">
    <subcellularLocation>
        <location evidence="1">Cytoplasm</location>
        <location evidence="1">Cytoskeleton</location>
    </subcellularLocation>
</comment>
<feature type="compositionally biased region" description="Polar residues" evidence="5">
    <location>
        <begin position="486"/>
        <end position="509"/>
    </location>
</feature>
<dbReference type="GO" id="GO:0060236">
    <property type="term" value="P:regulation of mitotic spindle organization"/>
    <property type="evidence" value="ECO:0007669"/>
    <property type="project" value="InterPro"/>
</dbReference>
<feature type="compositionally biased region" description="Low complexity" evidence="5">
    <location>
        <begin position="232"/>
        <end position="255"/>
    </location>
</feature>
<dbReference type="PANTHER" id="PTHR14326:SF44">
    <property type="entry name" value="TARGETING PROTEIN FOR XKLP2"/>
    <property type="match status" value="1"/>
</dbReference>
<evidence type="ECO:0000313" key="8">
    <source>
        <dbReference type="Proteomes" id="UP000001357"/>
    </source>
</evidence>
<dbReference type="EMBL" id="CH991559">
    <property type="protein sequence ID" value="EDQ87412.1"/>
    <property type="molecule type" value="Genomic_DNA"/>
</dbReference>
<comment type="similarity">
    <text evidence="2">Belongs to the TPX2 family.</text>
</comment>
<feature type="domain" description="TPX2 C-terminal" evidence="6">
    <location>
        <begin position="653"/>
        <end position="727"/>
    </location>
</feature>
<evidence type="ECO:0000256" key="3">
    <source>
        <dbReference type="ARBA" id="ARBA00022490"/>
    </source>
</evidence>
<protein>
    <recommendedName>
        <fullName evidence="6">TPX2 C-terminal domain-containing protein</fullName>
    </recommendedName>
</protein>
<dbReference type="OMA" id="VRHEREM"/>
<feature type="region of interest" description="Disordered" evidence="5">
    <location>
        <begin position="388"/>
        <end position="432"/>
    </location>
</feature>
<dbReference type="eggNOG" id="ENOG502QVQS">
    <property type="taxonomic scope" value="Eukaryota"/>
</dbReference>
<evidence type="ECO:0000313" key="7">
    <source>
        <dbReference type="EMBL" id="EDQ87412.1"/>
    </source>
</evidence>
<evidence type="ECO:0000256" key="1">
    <source>
        <dbReference type="ARBA" id="ARBA00004245"/>
    </source>
</evidence>
<feature type="region of interest" description="Disordered" evidence="5">
    <location>
        <begin position="51"/>
        <end position="261"/>
    </location>
</feature>
<feature type="region of interest" description="Disordered" evidence="5">
    <location>
        <begin position="470"/>
        <end position="548"/>
    </location>
</feature>
<dbReference type="FunCoup" id="A9V4Q7">
    <property type="interactions" value="225"/>
</dbReference>
<gene>
    <name evidence="7" type="ORF">MONBRDRAFT_9948</name>
</gene>
<dbReference type="GeneID" id="5893019"/>
<dbReference type="Proteomes" id="UP000001357">
    <property type="component" value="Unassembled WGS sequence"/>
</dbReference>
<accession>A9V4Q7</accession>
<dbReference type="Pfam" id="PF06886">
    <property type="entry name" value="TPX2"/>
    <property type="match status" value="1"/>
</dbReference>
<evidence type="ECO:0000256" key="2">
    <source>
        <dbReference type="ARBA" id="ARBA00005885"/>
    </source>
</evidence>
<dbReference type="PANTHER" id="PTHR14326">
    <property type="entry name" value="TARGETING PROTEIN FOR XKLP2"/>
    <property type="match status" value="1"/>
</dbReference>
<name>A9V4Q7_MONBE</name>